<dbReference type="Pfam" id="PF02635">
    <property type="entry name" value="DsrE"/>
    <property type="match status" value="1"/>
</dbReference>
<dbReference type="SUPFAM" id="SSF75169">
    <property type="entry name" value="DsrEFH-like"/>
    <property type="match status" value="1"/>
</dbReference>
<dbReference type="EMBL" id="CP042382">
    <property type="protein sequence ID" value="QEA40019.1"/>
    <property type="molecule type" value="Genomic_DNA"/>
</dbReference>
<dbReference type="PANTHER" id="PTHR38780:SF1">
    <property type="entry name" value="PROTEIN TUSC"/>
    <property type="match status" value="1"/>
</dbReference>
<proteinExistence type="inferred from homology"/>
<gene>
    <name evidence="2" type="primary">tusC</name>
    <name evidence="2" type="ORF">FGL86_13650</name>
</gene>
<dbReference type="KEGG" id="paur:FGL86_13650"/>
<dbReference type="Gene3D" id="3.40.1260.10">
    <property type="entry name" value="DsrEFH-like"/>
    <property type="match status" value="1"/>
</dbReference>
<name>A0A5B8SSG7_9GAMM</name>
<dbReference type="InterPro" id="IPR003787">
    <property type="entry name" value="Sulphur_relay_DsrE/F-like"/>
</dbReference>
<dbReference type="InterPro" id="IPR017462">
    <property type="entry name" value="Sulphur_relay_TusC/DsrF"/>
</dbReference>
<protein>
    <submittedName>
        <fullName evidence="2">Sulfurtransferase complex subunit TusC</fullName>
    </submittedName>
</protein>
<comment type="similarity">
    <text evidence="1">Belongs to the DsrF/TusC family.</text>
</comment>
<sequence>MSSVVPERNESELTGDVLVVLRHAPQGTSWLREGLDSALVAAAFGQRVSLLFLGDGVLALLPNQTNGPLNQKGTQGLVEMLPLYDIDNVLVDKEALARRGLDEQTLLLPVRGIDSPAIATIFHRHRLVLNF</sequence>
<dbReference type="AlphaFoldDB" id="A0A5B8SSG7"/>
<evidence type="ECO:0000313" key="3">
    <source>
        <dbReference type="Proteomes" id="UP000321272"/>
    </source>
</evidence>
<dbReference type="OrthoDB" id="9789418at2"/>
<dbReference type="NCBIfam" id="NF001238">
    <property type="entry name" value="PRK00211.1"/>
    <property type="match status" value="1"/>
</dbReference>
<dbReference type="GO" id="GO:0016740">
    <property type="term" value="F:transferase activity"/>
    <property type="evidence" value="ECO:0007669"/>
    <property type="project" value="UniProtKB-KW"/>
</dbReference>
<evidence type="ECO:0000313" key="2">
    <source>
        <dbReference type="EMBL" id="QEA40019.1"/>
    </source>
</evidence>
<accession>A0A5B8SSG7</accession>
<keyword evidence="2" id="KW-0808">Transferase</keyword>
<dbReference type="Proteomes" id="UP000321272">
    <property type="component" value="Chromosome"/>
</dbReference>
<evidence type="ECO:0000256" key="1">
    <source>
        <dbReference type="ARBA" id="ARBA00005996"/>
    </source>
</evidence>
<dbReference type="RefSeq" id="WP_147185088.1">
    <property type="nucleotide sequence ID" value="NZ_CP042382.1"/>
</dbReference>
<reference evidence="2 3" key="1">
    <citation type="submission" date="2019-06" db="EMBL/GenBank/DDBJ databases">
        <title>Genome analyses of bacteria isolated from kimchi.</title>
        <authorList>
            <person name="Lee S."/>
            <person name="Ahn S."/>
            <person name="Roh S."/>
        </authorList>
    </citation>
    <scope>NUCLEOTIDE SEQUENCE [LARGE SCALE GENOMIC DNA]</scope>
    <source>
        <strain evidence="2 3">CBA4606</strain>
    </source>
</reference>
<dbReference type="PANTHER" id="PTHR38780">
    <property type="entry name" value="PROTEIN TUSC"/>
    <property type="match status" value="1"/>
</dbReference>
<organism evidence="2 3">
    <name type="scientific">Pistricoccus aurantiacus</name>
    <dbReference type="NCBI Taxonomy" id="1883414"/>
    <lineage>
        <taxon>Bacteria</taxon>
        <taxon>Pseudomonadati</taxon>
        <taxon>Pseudomonadota</taxon>
        <taxon>Gammaproteobacteria</taxon>
        <taxon>Oceanospirillales</taxon>
        <taxon>Halomonadaceae</taxon>
        <taxon>Pistricoccus</taxon>
    </lineage>
</organism>
<dbReference type="NCBIfam" id="TIGR03010">
    <property type="entry name" value="sulf_tusC_dsrF"/>
    <property type="match status" value="1"/>
</dbReference>
<dbReference type="InterPro" id="IPR027396">
    <property type="entry name" value="DsrEFH-like"/>
</dbReference>
<keyword evidence="3" id="KW-1185">Reference proteome</keyword>